<evidence type="ECO:0000256" key="20">
    <source>
        <dbReference type="ARBA" id="ARBA00023166"/>
    </source>
</evidence>
<evidence type="ECO:0000256" key="9">
    <source>
        <dbReference type="ARBA" id="ARBA00022692"/>
    </source>
</evidence>
<dbReference type="InterPro" id="IPR001128">
    <property type="entry name" value="Cyt_P450"/>
</dbReference>
<evidence type="ECO:0000256" key="12">
    <source>
        <dbReference type="ARBA" id="ARBA00022848"/>
    </source>
</evidence>
<keyword evidence="18" id="KW-0443">Lipid metabolism</keyword>
<evidence type="ECO:0000256" key="48">
    <source>
        <dbReference type="SAM" id="Phobius"/>
    </source>
</evidence>
<keyword evidence="19 48" id="KW-0472">Membrane</keyword>
<keyword evidence="11" id="KW-0256">Endoplasmic reticulum</keyword>
<dbReference type="InterPro" id="IPR017972">
    <property type="entry name" value="Cyt_P450_CS"/>
</dbReference>
<comment type="catalytic activity">
    <reaction evidence="36">
        <text>(24S)-hydroxycholesterol + reduced [NADPH--hemoprotein reductase] + O2 = (24S,25R)-24,26-dihydroxycholesterol + oxidized [NADPH--hemoprotein reductase] + H2O + H(+)</text>
        <dbReference type="Rhea" id="RHEA:46388"/>
        <dbReference type="Rhea" id="RHEA-COMP:11964"/>
        <dbReference type="Rhea" id="RHEA-COMP:11965"/>
        <dbReference type="ChEBI" id="CHEBI:15377"/>
        <dbReference type="ChEBI" id="CHEBI:15378"/>
        <dbReference type="ChEBI" id="CHEBI:15379"/>
        <dbReference type="ChEBI" id="CHEBI:34310"/>
        <dbReference type="ChEBI" id="CHEBI:57618"/>
        <dbReference type="ChEBI" id="CHEBI:58210"/>
        <dbReference type="ChEBI" id="CHEBI:86165"/>
    </reaction>
    <physiologicalReaction direction="left-to-right" evidence="36">
        <dbReference type="Rhea" id="RHEA:46389"/>
    </physiologicalReaction>
</comment>
<keyword evidence="15 46" id="KW-0408">Iron</keyword>
<dbReference type="GO" id="GO:0098794">
    <property type="term" value="C:postsynapse"/>
    <property type="evidence" value="ECO:0007669"/>
    <property type="project" value="UniProtKB-SubCell"/>
</dbReference>
<evidence type="ECO:0000256" key="13">
    <source>
        <dbReference type="ARBA" id="ARBA00022989"/>
    </source>
</evidence>
<sequence length="500" mass="57366">MMESAWSIGFALVALLSVLLLGFIGFVIHIYVLHRKYSHLPGPPRPSFFYGHLPIVKKEVQEGRTLVELFQKWSLEYDGLYLIWFFWHPRVVAYHKDVIKDVIIKYNLPKQKSLQKMLSDMFGARFMKNGLVSITNHEEWKKKRNAANPAFYRSHLKTLVSDYNKSCDKFLTKIGGMADGKTQVRMLDYFHRVTLDVIGKVAFDMELNSLDDDHSPFPTAVANCLNGILFKFRNPFHKINPSTFKYQRQVADGTRLLRETGRKCIEKRQAAIASGKTMPNDVLSTMMKLTELHGISSEDLLDDFITFFIAGQETTANQLSFLLLEVAQRPDVLEKLKAEIHEVLGSRDYVEFDDLAKLEYMGQVLKEALRLYPPAGGIARETKEQIVLGGHMIPANSLINVSIYSAHHHPDHFEDPEKFDPDRWNKENADKIDRFSYLPFSLGPRNCIGQVFAQFESKVLLARLLKNFKITLIPGQTRTIKEQGTLQPRDGVVCTLEQRR</sequence>
<evidence type="ECO:0000313" key="49">
    <source>
        <dbReference type="Proteomes" id="UP000515163"/>
    </source>
</evidence>
<evidence type="ECO:0000256" key="17">
    <source>
        <dbReference type="ARBA" id="ARBA00023033"/>
    </source>
</evidence>
<dbReference type="RefSeq" id="XP_031567325.1">
    <property type="nucleotide sequence ID" value="XM_031711465.1"/>
</dbReference>
<dbReference type="InterPro" id="IPR002401">
    <property type="entry name" value="Cyt_P450_E_grp-I"/>
</dbReference>
<evidence type="ECO:0000256" key="35">
    <source>
        <dbReference type="ARBA" id="ARBA00051748"/>
    </source>
</evidence>
<keyword evidence="17 47" id="KW-0503">Monooxygenase</keyword>
<dbReference type="FunCoup" id="A0A6P8IKY2">
    <property type="interactions" value="104"/>
</dbReference>
<name>A0A6P8IKY2_ACTTE</name>
<evidence type="ECO:0000256" key="5">
    <source>
        <dbReference type="ARBA" id="ARBA00005108"/>
    </source>
</evidence>
<evidence type="ECO:0000256" key="37">
    <source>
        <dbReference type="ARBA" id="ARBA00051817"/>
    </source>
</evidence>
<evidence type="ECO:0000256" key="44">
    <source>
        <dbReference type="ARBA" id="ARBA00079170"/>
    </source>
</evidence>
<keyword evidence="13 48" id="KW-1133">Transmembrane helix</keyword>
<evidence type="ECO:0000256" key="14">
    <source>
        <dbReference type="ARBA" id="ARBA00023002"/>
    </source>
</evidence>
<evidence type="ECO:0000256" key="43">
    <source>
        <dbReference type="ARBA" id="ARBA00077287"/>
    </source>
</evidence>
<dbReference type="CDD" id="cd20613">
    <property type="entry name" value="CYP46A1-like"/>
    <property type="match status" value="1"/>
</dbReference>
<evidence type="ECO:0000256" key="2">
    <source>
        <dbReference type="ARBA" id="ARBA00004111"/>
    </source>
</evidence>
<organism evidence="49 50">
    <name type="scientific">Actinia tenebrosa</name>
    <name type="common">Australian red waratah sea anemone</name>
    <dbReference type="NCBI Taxonomy" id="6105"/>
    <lineage>
        <taxon>Eukaryota</taxon>
        <taxon>Metazoa</taxon>
        <taxon>Cnidaria</taxon>
        <taxon>Anthozoa</taxon>
        <taxon>Hexacorallia</taxon>
        <taxon>Actiniaria</taxon>
        <taxon>Actiniidae</taxon>
        <taxon>Actinia</taxon>
    </lineage>
</organism>
<dbReference type="SUPFAM" id="SSF48264">
    <property type="entry name" value="Cytochrome P450"/>
    <property type="match status" value="1"/>
</dbReference>
<evidence type="ECO:0000256" key="19">
    <source>
        <dbReference type="ARBA" id="ARBA00023136"/>
    </source>
</evidence>
<dbReference type="GO" id="GO:0098793">
    <property type="term" value="C:presynapse"/>
    <property type="evidence" value="ECO:0007669"/>
    <property type="project" value="UniProtKB-SubCell"/>
</dbReference>
<evidence type="ECO:0000256" key="22">
    <source>
        <dbReference type="ARBA" id="ARBA00023273"/>
    </source>
</evidence>
<comment type="pathway">
    <text evidence="5">Lipid metabolism; C21-steroid hormone metabolism.</text>
</comment>
<evidence type="ECO:0000256" key="41">
    <source>
        <dbReference type="ARBA" id="ARBA00066440"/>
    </source>
</evidence>
<evidence type="ECO:0000256" key="46">
    <source>
        <dbReference type="PIRSR" id="PIRSR602401-1"/>
    </source>
</evidence>
<dbReference type="KEGG" id="aten:116302235"/>
<evidence type="ECO:0000256" key="42">
    <source>
        <dbReference type="ARBA" id="ARBA00068948"/>
    </source>
</evidence>
<dbReference type="GO" id="GO:0020037">
    <property type="term" value="F:heme binding"/>
    <property type="evidence" value="ECO:0007669"/>
    <property type="project" value="InterPro"/>
</dbReference>
<evidence type="ECO:0000256" key="15">
    <source>
        <dbReference type="ARBA" id="ARBA00023004"/>
    </source>
</evidence>
<keyword evidence="21" id="KW-0753">Steroid metabolism</keyword>
<dbReference type="FunFam" id="1.10.630.10:FF:000031">
    <property type="entry name" value="cholesterol 24-hydroxylase isoform X2"/>
    <property type="match status" value="1"/>
</dbReference>
<evidence type="ECO:0000256" key="29">
    <source>
        <dbReference type="ARBA" id="ARBA00050696"/>
    </source>
</evidence>
<evidence type="ECO:0000256" key="3">
    <source>
        <dbReference type="ARBA" id="ARBA00004279"/>
    </source>
</evidence>
<evidence type="ECO:0000256" key="45">
    <source>
        <dbReference type="ARBA" id="ARBA00080170"/>
    </source>
</evidence>
<comment type="catalytic activity">
    <reaction evidence="30">
        <text>cholesterol + reduced [NADPH--hemoprotein reductase] + O2 = (24S)-hydroxycholesterol + oxidized [NADPH--hemoprotein reductase] + H2O + H(+)</text>
        <dbReference type="Rhea" id="RHEA:22716"/>
        <dbReference type="Rhea" id="RHEA-COMP:11964"/>
        <dbReference type="Rhea" id="RHEA-COMP:11965"/>
        <dbReference type="ChEBI" id="CHEBI:15377"/>
        <dbReference type="ChEBI" id="CHEBI:15378"/>
        <dbReference type="ChEBI" id="CHEBI:15379"/>
        <dbReference type="ChEBI" id="CHEBI:16113"/>
        <dbReference type="ChEBI" id="CHEBI:34310"/>
        <dbReference type="ChEBI" id="CHEBI:57618"/>
        <dbReference type="ChEBI" id="CHEBI:58210"/>
        <dbReference type="EC" id="1.14.14.25"/>
    </reaction>
    <physiologicalReaction direction="left-to-right" evidence="30">
        <dbReference type="Rhea" id="RHEA:22717"/>
    </physiologicalReaction>
</comment>
<evidence type="ECO:0000256" key="39">
    <source>
        <dbReference type="ARBA" id="ARBA00052870"/>
    </source>
</evidence>
<keyword evidence="10 46" id="KW-0479">Metal-binding</keyword>
<feature type="transmembrane region" description="Helical" evidence="48">
    <location>
        <begin position="6"/>
        <end position="33"/>
    </location>
</feature>
<evidence type="ECO:0000256" key="1">
    <source>
        <dbReference type="ARBA" id="ARBA00001971"/>
    </source>
</evidence>
<dbReference type="PRINTS" id="PR00463">
    <property type="entry name" value="EP450I"/>
</dbReference>
<dbReference type="InterPro" id="IPR039983">
    <property type="entry name" value="CYP46A1"/>
</dbReference>
<dbReference type="OrthoDB" id="5966650at2759"/>
<evidence type="ECO:0000256" key="7">
    <source>
        <dbReference type="ARBA" id="ARBA00022548"/>
    </source>
</evidence>
<dbReference type="InParanoid" id="A0A6P8IKY2"/>
<evidence type="ECO:0000256" key="16">
    <source>
        <dbReference type="ARBA" id="ARBA00023018"/>
    </source>
</evidence>
<dbReference type="PANTHER" id="PTHR24293:SF0">
    <property type="entry name" value="CYP46A1 PROTEIN-RELATED"/>
    <property type="match status" value="1"/>
</dbReference>
<evidence type="ECO:0000313" key="50">
    <source>
        <dbReference type="RefSeq" id="XP_031567325.1"/>
    </source>
</evidence>
<evidence type="ECO:0000256" key="4">
    <source>
        <dbReference type="ARBA" id="ARBA00004389"/>
    </source>
</evidence>
<evidence type="ECO:0000256" key="11">
    <source>
        <dbReference type="ARBA" id="ARBA00022824"/>
    </source>
</evidence>
<evidence type="ECO:0000256" key="27">
    <source>
        <dbReference type="ARBA" id="ARBA00050344"/>
    </source>
</evidence>
<keyword evidence="7" id="KW-0153">Cholesterol metabolism</keyword>
<dbReference type="Gene3D" id="1.10.630.10">
    <property type="entry name" value="Cytochrome P450"/>
    <property type="match status" value="1"/>
</dbReference>
<dbReference type="InterPro" id="IPR036396">
    <property type="entry name" value="Cyt_P450_sf"/>
</dbReference>
<protein>
    <recommendedName>
        <fullName evidence="42">Cholesterol 24-hydroxylase</fullName>
        <ecNumber evidence="41">1.14.14.25</ecNumber>
    </recommendedName>
    <alternativeName>
        <fullName evidence="44">Cholesterol 24-monooxygenase</fullName>
    </alternativeName>
    <alternativeName>
        <fullName evidence="43">Cholesterol 24S-hydroxylase</fullName>
    </alternativeName>
    <alternativeName>
        <fullName evidence="45">Cytochrome P450 46A1</fullName>
    </alternativeName>
</protein>
<evidence type="ECO:0000256" key="24">
    <source>
        <dbReference type="ARBA" id="ARBA00034110"/>
    </source>
</evidence>
<keyword evidence="16" id="KW-0770">Synapse</keyword>
<comment type="catalytic activity">
    <reaction evidence="37">
        <text>7-dehydrocholesterol + reduced [NADPH--hemoprotein reductase] + O2 = cholesta-5,7-dien-3beta,24S-diol + oxidized [NADPH--hemoprotein reductase] + H2O + H(+)</text>
        <dbReference type="Rhea" id="RHEA:53244"/>
        <dbReference type="Rhea" id="RHEA-COMP:11964"/>
        <dbReference type="Rhea" id="RHEA-COMP:11965"/>
        <dbReference type="ChEBI" id="CHEBI:15377"/>
        <dbReference type="ChEBI" id="CHEBI:15378"/>
        <dbReference type="ChEBI" id="CHEBI:15379"/>
        <dbReference type="ChEBI" id="CHEBI:17759"/>
        <dbReference type="ChEBI" id="CHEBI:57618"/>
        <dbReference type="ChEBI" id="CHEBI:58210"/>
        <dbReference type="ChEBI" id="CHEBI:137061"/>
    </reaction>
    <physiologicalReaction direction="left-to-right" evidence="37">
        <dbReference type="Rhea" id="RHEA:53245"/>
    </physiologicalReaction>
</comment>
<keyword evidence="9 48" id="KW-0812">Transmembrane</keyword>
<dbReference type="GO" id="GO:0033781">
    <property type="term" value="F:cholesterol 24-hydroxylase activity"/>
    <property type="evidence" value="ECO:0007669"/>
    <property type="project" value="UniProtKB-EC"/>
</dbReference>
<reference evidence="50" key="1">
    <citation type="submission" date="2025-08" db="UniProtKB">
        <authorList>
            <consortium name="RefSeq"/>
        </authorList>
    </citation>
    <scope>IDENTIFICATION</scope>
    <source>
        <tissue evidence="50">Tentacle</tissue>
    </source>
</reference>
<comment type="catalytic activity">
    <reaction evidence="39">
        <text>desmosterol + reduced [NADPH--hemoprotein reductase] + O2 = (24S)-25-epoxycholesterol + oxidized [NADPH--hemoprotein reductase] + H2O + H(+)</text>
        <dbReference type="Rhea" id="RHEA:53232"/>
        <dbReference type="Rhea" id="RHEA-COMP:11964"/>
        <dbReference type="Rhea" id="RHEA-COMP:11965"/>
        <dbReference type="ChEBI" id="CHEBI:15377"/>
        <dbReference type="ChEBI" id="CHEBI:15378"/>
        <dbReference type="ChEBI" id="CHEBI:15379"/>
        <dbReference type="ChEBI" id="CHEBI:17737"/>
        <dbReference type="ChEBI" id="CHEBI:41633"/>
        <dbReference type="ChEBI" id="CHEBI:57618"/>
        <dbReference type="ChEBI" id="CHEBI:58210"/>
    </reaction>
    <physiologicalReaction direction="left-to-right" evidence="39">
        <dbReference type="Rhea" id="RHEA:53233"/>
    </physiologicalReaction>
</comment>
<evidence type="ECO:0000256" key="18">
    <source>
        <dbReference type="ARBA" id="ARBA00023098"/>
    </source>
</evidence>
<dbReference type="GO" id="GO:0005506">
    <property type="term" value="F:iron ion binding"/>
    <property type="evidence" value="ECO:0007669"/>
    <property type="project" value="InterPro"/>
</dbReference>
<comment type="catalytic activity">
    <reaction evidence="35">
        <text>cholestanol + reduced [NADPH--hemoprotein reductase] + O2 = (24S)-hydroxycholestanol + oxidized [NADPH--hemoprotein reductase] + H2O + H(+)</text>
        <dbReference type="Rhea" id="RHEA:53808"/>
        <dbReference type="Rhea" id="RHEA-COMP:11964"/>
        <dbReference type="Rhea" id="RHEA-COMP:11965"/>
        <dbReference type="ChEBI" id="CHEBI:15377"/>
        <dbReference type="ChEBI" id="CHEBI:15378"/>
        <dbReference type="ChEBI" id="CHEBI:15379"/>
        <dbReference type="ChEBI" id="CHEBI:57618"/>
        <dbReference type="ChEBI" id="CHEBI:58210"/>
        <dbReference type="ChEBI" id="CHEBI:86570"/>
        <dbReference type="ChEBI" id="CHEBI:137687"/>
    </reaction>
    <physiologicalReaction direction="left-to-right" evidence="35">
        <dbReference type="Rhea" id="RHEA:53809"/>
    </physiologicalReaction>
</comment>
<proteinExistence type="inferred from homology"/>
<evidence type="ECO:0000256" key="30">
    <source>
        <dbReference type="ARBA" id="ARBA00050991"/>
    </source>
</evidence>
<evidence type="ECO:0000256" key="25">
    <source>
        <dbReference type="ARBA" id="ARBA00049645"/>
    </source>
</evidence>
<comment type="catalytic activity">
    <reaction evidence="38">
        <text>progesterone + reduced [NADPH--hemoprotein reductase] + O2 = 17alpha-hydroxyprogesterone + oxidized [NADPH--hemoprotein reductase] + H2O + H(+)</text>
        <dbReference type="Rhea" id="RHEA:46308"/>
        <dbReference type="Rhea" id="RHEA-COMP:11964"/>
        <dbReference type="Rhea" id="RHEA-COMP:11965"/>
        <dbReference type="ChEBI" id="CHEBI:15377"/>
        <dbReference type="ChEBI" id="CHEBI:15378"/>
        <dbReference type="ChEBI" id="CHEBI:15379"/>
        <dbReference type="ChEBI" id="CHEBI:17026"/>
        <dbReference type="ChEBI" id="CHEBI:17252"/>
        <dbReference type="ChEBI" id="CHEBI:57618"/>
        <dbReference type="ChEBI" id="CHEBI:58210"/>
    </reaction>
    <physiologicalReaction direction="left-to-right" evidence="38">
        <dbReference type="Rhea" id="RHEA:46309"/>
    </physiologicalReaction>
</comment>
<comment type="catalytic activity">
    <reaction evidence="31">
        <text>testosterone + reduced [NADPH--hemoprotein reductase] + O2 = 16beta,17beta-dihydroxyandrost-4-en-3-one + oxidized [NADPH--hemoprotein reductase] + H2O + H(+)</text>
        <dbReference type="Rhea" id="RHEA:46304"/>
        <dbReference type="Rhea" id="RHEA-COMP:11964"/>
        <dbReference type="Rhea" id="RHEA-COMP:11965"/>
        <dbReference type="ChEBI" id="CHEBI:15377"/>
        <dbReference type="ChEBI" id="CHEBI:15378"/>
        <dbReference type="ChEBI" id="CHEBI:15379"/>
        <dbReference type="ChEBI" id="CHEBI:17347"/>
        <dbReference type="ChEBI" id="CHEBI:57618"/>
        <dbReference type="ChEBI" id="CHEBI:58210"/>
        <dbReference type="ChEBI" id="CHEBI:83027"/>
    </reaction>
    <physiologicalReaction direction="left-to-right" evidence="31">
        <dbReference type="Rhea" id="RHEA:46305"/>
    </physiologicalReaction>
</comment>
<comment type="pathway">
    <text evidence="25">Steroid metabolism; cholesterol degradation.</text>
</comment>
<evidence type="ECO:0000256" key="36">
    <source>
        <dbReference type="ARBA" id="ARBA00051763"/>
    </source>
</evidence>
<dbReference type="EC" id="1.14.14.25" evidence="41"/>
<evidence type="ECO:0000256" key="32">
    <source>
        <dbReference type="ARBA" id="ARBA00051503"/>
    </source>
</evidence>
<comment type="catalytic activity">
    <reaction evidence="27">
        <text>testosterone + reduced [NADPH--hemoprotein reductase] + O2 = 2-hydroxytestosterone + oxidized [NADPH--hemoprotein reductase] + H2O + H(+)</text>
        <dbReference type="Rhea" id="RHEA:46300"/>
        <dbReference type="Rhea" id="RHEA-COMP:11964"/>
        <dbReference type="Rhea" id="RHEA-COMP:11965"/>
        <dbReference type="ChEBI" id="CHEBI:15377"/>
        <dbReference type="ChEBI" id="CHEBI:15378"/>
        <dbReference type="ChEBI" id="CHEBI:15379"/>
        <dbReference type="ChEBI" id="CHEBI:17347"/>
        <dbReference type="ChEBI" id="CHEBI:57618"/>
        <dbReference type="ChEBI" id="CHEBI:58210"/>
        <dbReference type="ChEBI" id="CHEBI:86013"/>
    </reaction>
    <physiologicalReaction direction="left-to-right" evidence="27">
        <dbReference type="Rhea" id="RHEA:46301"/>
    </physiologicalReaction>
</comment>
<evidence type="ECO:0000256" key="40">
    <source>
        <dbReference type="ARBA" id="ARBA00054645"/>
    </source>
</evidence>
<comment type="catalytic activity">
    <reaction evidence="29">
        <text>7-dehydrocholesterol + reduced [NADPH--hemoprotein reductase] + O2 = cholesta-5,7-dien-3beta,25-diol + oxidized [NADPH--hemoprotein reductase] + H2O + H(+)</text>
        <dbReference type="Rhea" id="RHEA:53240"/>
        <dbReference type="Rhea" id="RHEA-COMP:11964"/>
        <dbReference type="Rhea" id="RHEA-COMP:11965"/>
        <dbReference type="ChEBI" id="CHEBI:15377"/>
        <dbReference type="ChEBI" id="CHEBI:15378"/>
        <dbReference type="ChEBI" id="CHEBI:15379"/>
        <dbReference type="ChEBI" id="CHEBI:17759"/>
        <dbReference type="ChEBI" id="CHEBI:57618"/>
        <dbReference type="ChEBI" id="CHEBI:58210"/>
        <dbReference type="ChEBI" id="CHEBI:137057"/>
    </reaction>
    <physiologicalReaction direction="left-to-right" evidence="29">
        <dbReference type="Rhea" id="RHEA:53241"/>
    </physiologicalReaction>
</comment>
<accession>A0A6P8IKY2</accession>
<comment type="function">
    <text evidence="40">P450 monooxygenase that plays a major role in cholesterol homeostasis in the brain. Primarily catalyzes the hydroxylation (with S stereochemistry) at C-24 of cholesterol side chain, triggering cholesterol diffusion out of neurons and its further degradation. By promoting constant cholesterol elimination in neurons, may activate the mevalonate pathway and coordinate the synthesis of new cholesterol and nonsterol isoprenoids involved in synaptic activity and learning. Further hydroxylates cholesterol derivatives and hormone steroids on both the ring and side chain of these molecules, converting them into active oxysterols involved in lipid signaling and biosynthesis. Acts as an epoxidase converting cholesta-5,24-dien-3beta-ol/desmosterol into (24S),25-epoxycholesterol, an abundant lipid ligand of nuclear NR1H2 and NR1H3 receptors shown to promote neurogenesis in developing brain. May also catalyze the oxidative metabolism of xenobiotics, such as clotrimazole.</text>
</comment>
<keyword evidence="14 47" id="KW-0560">Oxidoreductase</keyword>
<gene>
    <name evidence="50" type="primary">LOC116302235</name>
</gene>
<evidence type="ECO:0000256" key="8">
    <source>
        <dbReference type="ARBA" id="ARBA00022617"/>
    </source>
</evidence>
<comment type="cofactor">
    <cofactor evidence="1 46">
        <name>heme</name>
        <dbReference type="ChEBI" id="CHEBI:30413"/>
    </cofactor>
</comment>
<comment type="similarity">
    <text evidence="6 47">Belongs to the cytochrome P450 family.</text>
</comment>
<dbReference type="Proteomes" id="UP000515163">
    <property type="component" value="Unplaced"/>
</dbReference>
<dbReference type="PANTHER" id="PTHR24293">
    <property type="entry name" value="CYTOCHROME P450 FAMILY 46 SUBFAMILY A"/>
    <property type="match status" value="1"/>
</dbReference>
<evidence type="ECO:0000256" key="10">
    <source>
        <dbReference type="ARBA" id="ARBA00022723"/>
    </source>
</evidence>
<keyword evidence="8 46" id="KW-0349">Heme</keyword>
<evidence type="ECO:0000256" key="26">
    <source>
        <dbReference type="ARBA" id="ARBA00050139"/>
    </source>
</evidence>
<evidence type="ECO:0000256" key="38">
    <source>
        <dbReference type="ARBA" id="ARBA00052074"/>
    </source>
</evidence>
<evidence type="ECO:0000256" key="23">
    <source>
        <dbReference type="ARBA" id="ARBA00034106"/>
    </source>
</evidence>
<evidence type="ECO:0000256" key="31">
    <source>
        <dbReference type="ARBA" id="ARBA00051188"/>
    </source>
</evidence>
<dbReference type="PRINTS" id="PR00385">
    <property type="entry name" value="P450"/>
</dbReference>
<keyword evidence="12" id="KW-0492">Microsome</keyword>
<keyword evidence="20" id="KW-1207">Sterol metabolism</keyword>
<keyword evidence="22" id="KW-0966">Cell projection</keyword>
<comment type="subcellular location">
    <subcellularLocation>
        <location evidence="3">Cell projection</location>
        <location evidence="3">Dendrite</location>
    </subcellularLocation>
    <subcellularLocation>
        <location evidence="4">Endoplasmic reticulum membrane</location>
        <topology evidence="4">Single-pass membrane protein</topology>
    </subcellularLocation>
    <subcellularLocation>
        <location evidence="2">Microsome membrane</location>
        <topology evidence="2">Single-pass membrane protein</topology>
    </subcellularLocation>
    <subcellularLocation>
        <location evidence="24">Postsynapse</location>
    </subcellularLocation>
    <subcellularLocation>
        <location evidence="23">Presynapse</location>
    </subcellularLocation>
</comment>
<evidence type="ECO:0000256" key="6">
    <source>
        <dbReference type="ARBA" id="ARBA00010617"/>
    </source>
</evidence>
<dbReference type="Pfam" id="PF00067">
    <property type="entry name" value="p450"/>
    <property type="match status" value="1"/>
</dbReference>
<keyword evidence="49" id="KW-1185">Reference proteome</keyword>
<dbReference type="GeneID" id="116302235"/>
<comment type="catalytic activity">
    <reaction evidence="32">
        <text>testosterone + reduced [NADPH--hemoprotein reductase] + O2 = 6beta,17beta-dihydroxyandrost-4-en-3-one + oxidized [NADPH--hemoprotein reductase] + H2O + H(+)</text>
        <dbReference type="Rhea" id="RHEA:46296"/>
        <dbReference type="Rhea" id="RHEA-COMP:11964"/>
        <dbReference type="Rhea" id="RHEA-COMP:11965"/>
        <dbReference type="ChEBI" id="CHEBI:15377"/>
        <dbReference type="ChEBI" id="CHEBI:15378"/>
        <dbReference type="ChEBI" id="CHEBI:15379"/>
        <dbReference type="ChEBI" id="CHEBI:17347"/>
        <dbReference type="ChEBI" id="CHEBI:34477"/>
        <dbReference type="ChEBI" id="CHEBI:57618"/>
        <dbReference type="ChEBI" id="CHEBI:58210"/>
    </reaction>
    <physiologicalReaction direction="left-to-right" evidence="32">
        <dbReference type="Rhea" id="RHEA:46297"/>
    </physiologicalReaction>
</comment>
<evidence type="ECO:0000256" key="21">
    <source>
        <dbReference type="ARBA" id="ARBA00023221"/>
    </source>
</evidence>
<comment type="catalytic activity">
    <reaction evidence="34">
        <text>7alpha-hydroxycholesterol + reduced [NADPH--hemoprotein reductase] + O2 = (24S)-7alpha-dihydroxycholesterol + oxidized [NADPH--hemoprotein reductase] + H2O + H(+)</text>
        <dbReference type="Rhea" id="RHEA:46380"/>
        <dbReference type="Rhea" id="RHEA-COMP:11964"/>
        <dbReference type="Rhea" id="RHEA-COMP:11965"/>
        <dbReference type="ChEBI" id="CHEBI:15377"/>
        <dbReference type="ChEBI" id="CHEBI:15378"/>
        <dbReference type="ChEBI" id="CHEBI:15379"/>
        <dbReference type="ChEBI" id="CHEBI:17500"/>
        <dbReference type="ChEBI" id="CHEBI:37640"/>
        <dbReference type="ChEBI" id="CHEBI:57618"/>
        <dbReference type="ChEBI" id="CHEBI:58210"/>
    </reaction>
    <physiologicalReaction direction="left-to-right" evidence="34">
        <dbReference type="Rhea" id="RHEA:46381"/>
    </physiologicalReaction>
</comment>
<dbReference type="AlphaFoldDB" id="A0A6P8IKY2"/>
<comment type="catalytic activity">
    <reaction evidence="28">
        <text>(24S)-hydroxycholesterol + reduced [NADPH--hemoprotein reductase] + O2 = 24S,25-dihydroxycholesterol + oxidized [NADPH--hemoprotein reductase] + H2O + H(+)</text>
        <dbReference type="Rhea" id="RHEA:46384"/>
        <dbReference type="Rhea" id="RHEA-COMP:11964"/>
        <dbReference type="Rhea" id="RHEA-COMP:11965"/>
        <dbReference type="ChEBI" id="CHEBI:15377"/>
        <dbReference type="ChEBI" id="CHEBI:15378"/>
        <dbReference type="ChEBI" id="CHEBI:15379"/>
        <dbReference type="ChEBI" id="CHEBI:34310"/>
        <dbReference type="ChEBI" id="CHEBI:57618"/>
        <dbReference type="ChEBI" id="CHEBI:58210"/>
        <dbReference type="ChEBI" id="CHEBI:86074"/>
    </reaction>
    <physiologicalReaction direction="left-to-right" evidence="28">
        <dbReference type="Rhea" id="RHEA:46385"/>
    </physiologicalReaction>
</comment>
<dbReference type="PROSITE" id="PS00086">
    <property type="entry name" value="CYTOCHROME_P450"/>
    <property type="match status" value="1"/>
</dbReference>
<dbReference type="GO" id="GO:0005789">
    <property type="term" value="C:endoplasmic reticulum membrane"/>
    <property type="evidence" value="ECO:0007669"/>
    <property type="project" value="UniProtKB-SubCell"/>
</dbReference>
<evidence type="ECO:0000256" key="28">
    <source>
        <dbReference type="ARBA" id="ARBA00050430"/>
    </source>
</evidence>
<comment type="catalytic activity">
    <reaction evidence="26">
        <text>desmosterol + reduced [NADPH--hemoprotein reductase] + O2 = (24Z),26-hydroxydesmosterol + oxidized [NADPH--hemoprotein reductase] + H2O + H(+)</text>
        <dbReference type="Rhea" id="RHEA:53236"/>
        <dbReference type="Rhea" id="RHEA-COMP:11964"/>
        <dbReference type="Rhea" id="RHEA-COMP:11965"/>
        <dbReference type="ChEBI" id="CHEBI:15377"/>
        <dbReference type="ChEBI" id="CHEBI:15378"/>
        <dbReference type="ChEBI" id="CHEBI:15379"/>
        <dbReference type="ChEBI" id="CHEBI:17737"/>
        <dbReference type="ChEBI" id="CHEBI:57618"/>
        <dbReference type="ChEBI" id="CHEBI:58210"/>
        <dbReference type="ChEBI" id="CHEBI:137053"/>
    </reaction>
    <physiologicalReaction direction="left-to-right" evidence="26">
        <dbReference type="Rhea" id="RHEA:53237"/>
    </physiologicalReaction>
</comment>
<evidence type="ECO:0000256" key="47">
    <source>
        <dbReference type="RuleBase" id="RU000461"/>
    </source>
</evidence>
<feature type="binding site" description="axial binding residue" evidence="46">
    <location>
        <position position="447"/>
    </location>
    <ligand>
        <name>heme</name>
        <dbReference type="ChEBI" id="CHEBI:30413"/>
    </ligand>
    <ligandPart>
        <name>Fe</name>
        <dbReference type="ChEBI" id="CHEBI:18248"/>
    </ligandPart>
</feature>
<evidence type="ECO:0000256" key="34">
    <source>
        <dbReference type="ARBA" id="ARBA00051606"/>
    </source>
</evidence>
<dbReference type="GO" id="GO:0030425">
    <property type="term" value="C:dendrite"/>
    <property type="evidence" value="ECO:0007669"/>
    <property type="project" value="UniProtKB-SubCell"/>
</dbReference>
<comment type="catalytic activity">
    <reaction evidence="33">
        <text>4beta-hydroxycholesterol + reduced [NADPH--hemoprotein reductase] + O2 = 4beta,24S-dihydroxycholesterol + oxidized [NADPH--hemoprotein reductase] + H2O + H(+)</text>
        <dbReference type="Rhea" id="RHEA:46392"/>
        <dbReference type="Rhea" id="RHEA-COMP:11964"/>
        <dbReference type="Rhea" id="RHEA-COMP:11965"/>
        <dbReference type="ChEBI" id="CHEBI:15377"/>
        <dbReference type="ChEBI" id="CHEBI:15378"/>
        <dbReference type="ChEBI" id="CHEBI:15379"/>
        <dbReference type="ChEBI" id="CHEBI:57618"/>
        <dbReference type="ChEBI" id="CHEBI:58210"/>
        <dbReference type="ChEBI" id="CHEBI:85778"/>
        <dbReference type="ChEBI" id="CHEBI:86087"/>
    </reaction>
    <physiologicalReaction direction="left-to-right" evidence="33">
        <dbReference type="Rhea" id="RHEA:46393"/>
    </physiologicalReaction>
</comment>
<dbReference type="GO" id="GO:0006707">
    <property type="term" value="P:cholesterol catabolic process"/>
    <property type="evidence" value="ECO:0007669"/>
    <property type="project" value="InterPro"/>
</dbReference>
<evidence type="ECO:0000256" key="33">
    <source>
        <dbReference type="ARBA" id="ARBA00051527"/>
    </source>
</evidence>